<keyword evidence="1" id="KW-1133">Transmembrane helix</keyword>
<protein>
    <submittedName>
        <fullName evidence="2">General stress protein CsbA</fullName>
    </submittedName>
</protein>
<comment type="caution">
    <text evidence="2">The sequence shown here is derived from an EMBL/GenBank/DDBJ whole genome shotgun (WGS) entry which is preliminary data.</text>
</comment>
<proteinExistence type="predicted"/>
<sequence length="162" mass="18304">MRKFRLDNETKKILKLFSIFFGMIFGMCMLLVLFTLLARNSWKSGLALEVQNVLDSYPEAQYTVGKYIELDSTLSTSTAVYSLLKKDDRKNQKYYGIIVRIPSILGPVPAVFVYNENTGVKFAGYAVDNGKASDTVGKQISNSVMNYWEDMIPKIISKTNSN</sequence>
<dbReference type="AlphaFoldDB" id="A0A7W8LLR0"/>
<dbReference type="EMBL" id="JACHFQ010000003">
    <property type="protein sequence ID" value="MBB5225603.1"/>
    <property type="molecule type" value="Genomic_DNA"/>
</dbReference>
<name>A0A7W8LLR0_9SPIR</name>
<dbReference type="Proteomes" id="UP000518887">
    <property type="component" value="Unassembled WGS sequence"/>
</dbReference>
<reference evidence="2 3" key="1">
    <citation type="submission" date="2020-08" db="EMBL/GenBank/DDBJ databases">
        <title>Genomic Encyclopedia of Type Strains, Phase IV (KMG-IV): sequencing the most valuable type-strain genomes for metagenomic binning, comparative biology and taxonomic classification.</title>
        <authorList>
            <person name="Goeker M."/>
        </authorList>
    </citation>
    <scope>NUCLEOTIDE SEQUENCE [LARGE SCALE GENOMIC DNA]</scope>
    <source>
        <strain evidence="2 3">DSM 103462</strain>
    </source>
</reference>
<keyword evidence="3" id="KW-1185">Reference proteome</keyword>
<evidence type="ECO:0000313" key="2">
    <source>
        <dbReference type="EMBL" id="MBB5225603.1"/>
    </source>
</evidence>
<feature type="transmembrane region" description="Helical" evidence="1">
    <location>
        <begin position="12"/>
        <end position="37"/>
    </location>
</feature>
<accession>A0A7W8LLR0</accession>
<evidence type="ECO:0000313" key="3">
    <source>
        <dbReference type="Proteomes" id="UP000518887"/>
    </source>
</evidence>
<keyword evidence="1" id="KW-0472">Membrane</keyword>
<evidence type="ECO:0000256" key="1">
    <source>
        <dbReference type="SAM" id="Phobius"/>
    </source>
</evidence>
<gene>
    <name evidence="2" type="ORF">HNP76_000960</name>
</gene>
<dbReference type="RefSeq" id="WP_184658051.1">
    <property type="nucleotide sequence ID" value="NZ_CP031518.1"/>
</dbReference>
<organism evidence="2 3">
    <name type="scientific">Treponema ruminis</name>
    <dbReference type="NCBI Taxonomy" id="744515"/>
    <lineage>
        <taxon>Bacteria</taxon>
        <taxon>Pseudomonadati</taxon>
        <taxon>Spirochaetota</taxon>
        <taxon>Spirochaetia</taxon>
        <taxon>Spirochaetales</taxon>
        <taxon>Treponemataceae</taxon>
        <taxon>Treponema</taxon>
    </lineage>
</organism>
<keyword evidence="1" id="KW-0812">Transmembrane</keyword>